<organism evidence="1 2">
    <name type="scientific">Coptis chinensis</name>
    <dbReference type="NCBI Taxonomy" id="261450"/>
    <lineage>
        <taxon>Eukaryota</taxon>
        <taxon>Viridiplantae</taxon>
        <taxon>Streptophyta</taxon>
        <taxon>Embryophyta</taxon>
        <taxon>Tracheophyta</taxon>
        <taxon>Spermatophyta</taxon>
        <taxon>Magnoliopsida</taxon>
        <taxon>Ranunculales</taxon>
        <taxon>Ranunculaceae</taxon>
        <taxon>Coptidoideae</taxon>
        <taxon>Coptis</taxon>
    </lineage>
</organism>
<evidence type="ECO:0000313" key="1">
    <source>
        <dbReference type="EMBL" id="KAF9595416.1"/>
    </source>
</evidence>
<dbReference type="EMBL" id="JADFTS010000007">
    <property type="protein sequence ID" value="KAF9595416.1"/>
    <property type="molecule type" value="Genomic_DNA"/>
</dbReference>
<proteinExistence type="predicted"/>
<gene>
    <name evidence="1" type="ORF">IFM89_000334</name>
</gene>
<reference evidence="1 2" key="1">
    <citation type="submission" date="2020-10" db="EMBL/GenBank/DDBJ databases">
        <title>The Coptis chinensis genome and diversification of protoberbering-type alkaloids.</title>
        <authorList>
            <person name="Wang B."/>
            <person name="Shu S."/>
            <person name="Song C."/>
            <person name="Liu Y."/>
        </authorList>
    </citation>
    <scope>NUCLEOTIDE SEQUENCE [LARGE SCALE GENOMIC DNA]</scope>
    <source>
        <strain evidence="1">HL-2020</strain>
        <tissue evidence="1">Leaf</tissue>
    </source>
</reference>
<dbReference type="Proteomes" id="UP000631114">
    <property type="component" value="Unassembled WGS sequence"/>
</dbReference>
<accession>A0A835H9W4</accession>
<sequence length="222" mass="25268">MNPATNPNQHCIGQNYSESPLIRMVKHIPEATMTHITKYCNTVTERTFGTVSESPHLNSLIGNVMLCGFRNGGIVTVDVRQKQQGTMVSRHRIPFSSNTYHEDSSRNAHKQTKAWFEVKSFLYHFYAFLYLQYVCMETVLSSLRIRHLLAGYQFDGGKSKKHTKIIVPQSNDHAHFKLLVKELDGLCGAALGFIVSEAITNIWYCNDLRLLGKSYGICYPYL</sequence>
<protein>
    <submittedName>
        <fullName evidence="1">Uncharacterized protein</fullName>
    </submittedName>
</protein>
<name>A0A835H9W4_9MAGN</name>
<dbReference type="OrthoDB" id="128867at2759"/>
<keyword evidence="2" id="KW-1185">Reference proteome</keyword>
<comment type="caution">
    <text evidence="1">The sequence shown here is derived from an EMBL/GenBank/DDBJ whole genome shotgun (WGS) entry which is preliminary data.</text>
</comment>
<evidence type="ECO:0000313" key="2">
    <source>
        <dbReference type="Proteomes" id="UP000631114"/>
    </source>
</evidence>
<dbReference type="AlphaFoldDB" id="A0A835H9W4"/>